<dbReference type="InterPro" id="IPR000878">
    <property type="entry name" value="4pyrrol_Mease"/>
</dbReference>
<sequence>MKARYPVIFLGAGPGDPELITVRGMKALSAAETVLYAGSLVSPAVLAWAPPDADLVDTAPLTLEEIVARLAAAHRAGKRVVRVHSGDPSLFSAMQEQLALLEKEGIPCRVIPGVTAASAAAAALAQELTLPEVTQTVIFTRTAGRTPVPRRESLRSLAAPGATMILYLSIQYLEQVAAELAEVYGPGAPVVVAYRVSWPQEQLIRGTLADIAAKVRQAGITRQALILVGPALAVRRGSLKARSRLYNGTFSHGWRDATG</sequence>
<dbReference type="Pfam" id="PF00590">
    <property type="entry name" value="TP_methylase"/>
    <property type="match status" value="1"/>
</dbReference>
<evidence type="ECO:0000256" key="3">
    <source>
        <dbReference type="ARBA" id="ARBA00022573"/>
    </source>
</evidence>
<evidence type="ECO:0000256" key="2">
    <source>
        <dbReference type="ARBA" id="ARBA00005879"/>
    </source>
</evidence>
<dbReference type="InterPro" id="IPR035996">
    <property type="entry name" value="4pyrrol_Methylase_sf"/>
</dbReference>
<dbReference type="UniPathway" id="UPA00148"/>
<dbReference type="EC" id="2.1.1.133" evidence="8"/>
<dbReference type="InterPro" id="IPR003043">
    <property type="entry name" value="Uropor_MeTrfase_CS"/>
</dbReference>
<name>A0A7C3ZBX0_9BACT</name>
<proteinExistence type="inferred from homology"/>
<dbReference type="PANTHER" id="PTHR45790:SF4">
    <property type="entry name" value="COBALT-PRECORRIN-4 C(11)-METHYLTRANSFERASE"/>
    <property type="match status" value="1"/>
</dbReference>
<dbReference type="EMBL" id="DTMF01000290">
    <property type="protein sequence ID" value="HGF35073.1"/>
    <property type="molecule type" value="Genomic_DNA"/>
</dbReference>
<dbReference type="GO" id="GO:0032259">
    <property type="term" value="P:methylation"/>
    <property type="evidence" value="ECO:0007669"/>
    <property type="project" value="UniProtKB-KW"/>
</dbReference>
<dbReference type="CDD" id="cd11641">
    <property type="entry name" value="Precorrin-4_C11-MT"/>
    <property type="match status" value="1"/>
</dbReference>
<dbReference type="NCBIfam" id="TIGR01465">
    <property type="entry name" value="cobM_cbiF"/>
    <property type="match status" value="1"/>
</dbReference>
<keyword evidence="4 8" id="KW-0489">Methyltransferase</keyword>
<dbReference type="InterPro" id="IPR014776">
    <property type="entry name" value="4pyrrole_Mease_sub2"/>
</dbReference>
<dbReference type="PANTHER" id="PTHR45790">
    <property type="entry name" value="SIROHEME SYNTHASE-RELATED"/>
    <property type="match status" value="1"/>
</dbReference>
<dbReference type="SUPFAM" id="SSF53790">
    <property type="entry name" value="Tetrapyrrole methylase"/>
    <property type="match status" value="1"/>
</dbReference>
<keyword evidence="3" id="KW-0169">Cobalamin biosynthesis</keyword>
<dbReference type="Gene3D" id="3.30.950.10">
    <property type="entry name" value="Methyltransferase, Cobalt-precorrin-4 Transmethylase, Domain 2"/>
    <property type="match status" value="1"/>
</dbReference>
<dbReference type="GO" id="GO:0046026">
    <property type="term" value="F:precorrin-4 C11-methyltransferase activity"/>
    <property type="evidence" value="ECO:0007669"/>
    <property type="project" value="UniProtKB-EC"/>
</dbReference>
<protein>
    <submittedName>
        <fullName evidence="8">Precorrin-4 C(11)-methyltransferase</fullName>
        <ecNumber evidence="8">2.1.1.133</ecNumber>
    </submittedName>
</protein>
<evidence type="ECO:0000256" key="4">
    <source>
        <dbReference type="ARBA" id="ARBA00022603"/>
    </source>
</evidence>
<evidence type="ECO:0000313" key="8">
    <source>
        <dbReference type="EMBL" id="HGF35073.1"/>
    </source>
</evidence>
<evidence type="ECO:0000256" key="5">
    <source>
        <dbReference type="ARBA" id="ARBA00022679"/>
    </source>
</evidence>
<keyword evidence="6" id="KW-0949">S-adenosyl-L-methionine</keyword>
<organism evidence="8">
    <name type="scientific">Desulfobacca acetoxidans</name>
    <dbReference type="NCBI Taxonomy" id="60893"/>
    <lineage>
        <taxon>Bacteria</taxon>
        <taxon>Pseudomonadati</taxon>
        <taxon>Thermodesulfobacteriota</taxon>
        <taxon>Desulfobaccia</taxon>
        <taxon>Desulfobaccales</taxon>
        <taxon>Desulfobaccaceae</taxon>
        <taxon>Desulfobacca</taxon>
    </lineage>
</organism>
<dbReference type="InterPro" id="IPR014777">
    <property type="entry name" value="4pyrrole_Mease_sub1"/>
</dbReference>
<gene>
    <name evidence="8" type="primary">cobM</name>
    <name evidence="8" type="ORF">ENW96_11960</name>
</gene>
<evidence type="ECO:0000256" key="1">
    <source>
        <dbReference type="ARBA" id="ARBA00004953"/>
    </source>
</evidence>
<evidence type="ECO:0000256" key="6">
    <source>
        <dbReference type="ARBA" id="ARBA00022691"/>
    </source>
</evidence>
<comment type="caution">
    <text evidence="8">The sequence shown here is derived from an EMBL/GenBank/DDBJ whole genome shotgun (WGS) entry which is preliminary data.</text>
</comment>
<reference evidence="8" key="1">
    <citation type="journal article" date="2020" name="mSystems">
        <title>Genome- and Community-Level Interaction Insights into Carbon Utilization and Element Cycling Functions of Hydrothermarchaeota in Hydrothermal Sediment.</title>
        <authorList>
            <person name="Zhou Z."/>
            <person name="Liu Y."/>
            <person name="Xu W."/>
            <person name="Pan J."/>
            <person name="Luo Z.H."/>
            <person name="Li M."/>
        </authorList>
    </citation>
    <scope>NUCLEOTIDE SEQUENCE [LARGE SCALE GENOMIC DNA]</scope>
    <source>
        <strain evidence="8">SpSt-897</strain>
    </source>
</reference>
<dbReference type="InterPro" id="IPR006362">
    <property type="entry name" value="Cbl_synth_CobM/CibF"/>
</dbReference>
<dbReference type="GO" id="GO:0009236">
    <property type="term" value="P:cobalamin biosynthetic process"/>
    <property type="evidence" value="ECO:0007669"/>
    <property type="project" value="UniProtKB-UniPathway"/>
</dbReference>
<comment type="similarity">
    <text evidence="2">Belongs to the precorrin methyltransferase family.</text>
</comment>
<dbReference type="PROSITE" id="PS00839">
    <property type="entry name" value="SUMT_1"/>
    <property type="match status" value="1"/>
</dbReference>
<dbReference type="AlphaFoldDB" id="A0A7C3ZBX0"/>
<feature type="domain" description="Tetrapyrrole methylase" evidence="7">
    <location>
        <begin position="7"/>
        <end position="211"/>
    </location>
</feature>
<keyword evidence="5 8" id="KW-0808">Transferase</keyword>
<accession>A0A7C3ZBX0</accession>
<evidence type="ECO:0000259" key="7">
    <source>
        <dbReference type="Pfam" id="PF00590"/>
    </source>
</evidence>
<dbReference type="InterPro" id="IPR050161">
    <property type="entry name" value="Siro_Cobalamin_biosynth"/>
</dbReference>
<comment type="pathway">
    <text evidence="1">Cofactor biosynthesis; adenosylcobalamin biosynthesis.</text>
</comment>
<dbReference type="Gene3D" id="3.40.1010.10">
    <property type="entry name" value="Cobalt-precorrin-4 Transmethylase, Domain 1"/>
    <property type="match status" value="1"/>
</dbReference>